<reference evidence="1" key="1">
    <citation type="submission" date="2021-01" db="EMBL/GenBank/DDBJ databases">
        <authorList>
            <person name="Corre E."/>
            <person name="Pelletier E."/>
            <person name="Niang G."/>
            <person name="Scheremetjew M."/>
            <person name="Finn R."/>
            <person name="Kale V."/>
            <person name="Holt S."/>
            <person name="Cochrane G."/>
            <person name="Meng A."/>
            <person name="Brown T."/>
            <person name="Cohen L."/>
        </authorList>
    </citation>
    <scope>NUCLEOTIDE SEQUENCE</scope>
    <source>
        <strain evidence="1">CCMP1897</strain>
    </source>
</reference>
<sequence>MDHPSCLLRKRPGNLSCNVLVVRHQGLRHVARSAEAIGMRCGSPRLRFSQVCSTRRARFVRWVGRAGGERAWWTTREELHLVVFDLDTPSEALLTVSTRKRGEEAPGNAIVAFDAREDAQRCASALEGRLSGKTCVEVDSCSPRVLAFMCESSGSSCEVVPSGVSWSVPETLVDTRTWEGGASEATLRVSTQDLQAFLSGPPPAAPPFQPYVVDEATDVRRAAAWCVRDAMLRHLRVLPLLLSRTFLDV</sequence>
<dbReference type="InterPro" id="IPR021503">
    <property type="entry name" value="DUF3110"/>
</dbReference>
<dbReference type="AlphaFoldDB" id="A0A7S3UGA0"/>
<evidence type="ECO:0000313" key="1">
    <source>
        <dbReference type="EMBL" id="CAE0614007.1"/>
    </source>
</evidence>
<gene>
    <name evidence="1" type="ORF">PSAL00342_LOCUS7908</name>
</gene>
<proteinExistence type="predicted"/>
<name>A0A7S3UGA0_9CHLO</name>
<dbReference type="Pfam" id="PF11360">
    <property type="entry name" value="DUF3110"/>
    <property type="match status" value="1"/>
</dbReference>
<accession>A0A7S3UGA0</accession>
<dbReference type="EMBL" id="HBIS01009725">
    <property type="protein sequence ID" value="CAE0614007.1"/>
    <property type="molecule type" value="Transcribed_RNA"/>
</dbReference>
<organism evidence="1">
    <name type="scientific">Picocystis salinarum</name>
    <dbReference type="NCBI Taxonomy" id="88271"/>
    <lineage>
        <taxon>Eukaryota</taxon>
        <taxon>Viridiplantae</taxon>
        <taxon>Chlorophyta</taxon>
        <taxon>Picocystophyceae</taxon>
        <taxon>Picocystales</taxon>
        <taxon>Picocystaceae</taxon>
        <taxon>Picocystis</taxon>
    </lineage>
</organism>
<protein>
    <submittedName>
        <fullName evidence="1">Uncharacterized protein</fullName>
    </submittedName>
</protein>